<evidence type="ECO:0000256" key="1">
    <source>
        <dbReference type="ARBA" id="ARBA00004395"/>
    </source>
</evidence>
<dbReference type="PANTHER" id="PTHR31658:SF0">
    <property type="entry name" value="CONSERVED OLIGOMERIC GOLGI COMPLEX SUBUNIT 1"/>
    <property type="match status" value="1"/>
</dbReference>
<evidence type="ECO:0000313" key="9">
    <source>
        <dbReference type="EMBL" id="KAG8564813.1"/>
    </source>
</evidence>
<keyword evidence="4" id="KW-0813">Transport</keyword>
<keyword evidence="5" id="KW-0653">Protein transport</keyword>
<keyword evidence="6" id="KW-0333">Golgi apparatus</keyword>
<sequence>MGYRRKCEVLQQKTSPQPTLVMPPRRFLSSLSFVCVARHFGKCSPCQVTAGFLAALAVNMAAGKLSEVRDPSALFEVHSAEEIRGLERKVRAEIEQKKEELRQMVGERYRDLIEAADTIGEMRRSAGLVVDSVRDMERYCGALKSKAGPALGPRGGGAAQSQEKFYSTAAQIKLLLEIPEKIWSAMESCQYLRATQLYLLCCHLHALLQLDSSTSRYSPVLARFPILIRQVAAAGTFRSTILQESKTLLRCSSASDQSVAEALCSIMLLEDSSPRQALADFLLARKAGIQQLLNQPHHGSSIKSQVCSLVELLANTLYQAHALFYTQPEDAPTDPALSCGLLFSMLETVTAQQAGGKGMKVLREEMQSVSWYKHLPPSVVDFQPTLRTLAHPISQDYLRETLQQWISLCNEDIKSGISSLLVYVKTLKGLAGIRDATWELLTSDSMSQNWEKVCQRLLERPIRFWEDMMQGLFLDRLQTLIKEGLESISSDSVQLLASTLQDLEKDPDSLKHIQHESNVCSFLWSESQSDLPADAAWITVANRGPQSRSGLSLKAQAVTPCIQSFCQALDSRLRVKLEDLLCYLPIEASGPGQHSDALTGGKPSAFDRYGDAGTVREMLCHHCLSCMQHIQGSVGAQLNTAAETGLQNTQTLCKVLFLARLCQSLSELCPHLKQCILGKSGGIDQTIRETKTTKKSGKGRGADKPQVTCKWQELKDKLVKQSLQAYSIWSSTVVKVSATGLVVYRISNVMYVHSDCTSSRIVSAALEYNTGCNSGSVQDK</sequence>
<keyword evidence="10" id="KW-1185">Reference proteome</keyword>
<dbReference type="EMBL" id="WNYA01000006">
    <property type="protein sequence ID" value="KAG8564813.1"/>
    <property type="molecule type" value="Genomic_DNA"/>
</dbReference>
<evidence type="ECO:0000256" key="4">
    <source>
        <dbReference type="ARBA" id="ARBA00022448"/>
    </source>
</evidence>
<keyword evidence="7" id="KW-0472">Membrane</keyword>
<dbReference type="Proteomes" id="UP000824782">
    <property type="component" value="Unassembled WGS sequence"/>
</dbReference>
<dbReference type="Pfam" id="PF08700">
    <property type="entry name" value="VPS51_Exo84_N"/>
    <property type="match status" value="1"/>
</dbReference>
<evidence type="ECO:0000256" key="3">
    <source>
        <dbReference type="ARBA" id="ARBA00020978"/>
    </source>
</evidence>
<evidence type="ECO:0000256" key="7">
    <source>
        <dbReference type="ARBA" id="ARBA00023136"/>
    </source>
</evidence>
<evidence type="ECO:0000256" key="8">
    <source>
        <dbReference type="SAM" id="Coils"/>
    </source>
</evidence>
<dbReference type="GO" id="GO:0015031">
    <property type="term" value="P:protein transport"/>
    <property type="evidence" value="ECO:0007669"/>
    <property type="project" value="UniProtKB-KW"/>
</dbReference>
<keyword evidence="8" id="KW-0175">Coiled coil</keyword>
<comment type="similarity">
    <text evidence="2">Belongs to the COG1 family.</text>
</comment>
<comment type="caution">
    <text evidence="9">The sequence shown here is derived from an EMBL/GenBank/DDBJ whole genome shotgun (WGS) entry which is preliminary data.</text>
</comment>
<dbReference type="InterPro" id="IPR033370">
    <property type="entry name" value="COG1"/>
</dbReference>
<dbReference type="GO" id="GO:0000139">
    <property type="term" value="C:Golgi membrane"/>
    <property type="evidence" value="ECO:0007669"/>
    <property type="project" value="UniProtKB-SubCell"/>
</dbReference>
<dbReference type="PANTHER" id="PTHR31658">
    <property type="entry name" value="CONSERVED OLIGOMERIC GOLGI COMPLEX SUBUNIT 1"/>
    <property type="match status" value="1"/>
</dbReference>
<evidence type="ECO:0000256" key="5">
    <source>
        <dbReference type="ARBA" id="ARBA00022927"/>
    </source>
</evidence>
<organism evidence="9 10">
    <name type="scientific">Engystomops pustulosus</name>
    <name type="common">Tungara frog</name>
    <name type="synonym">Physalaemus pustulosus</name>
    <dbReference type="NCBI Taxonomy" id="76066"/>
    <lineage>
        <taxon>Eukaryota</taxon>
        <taxon>Metazoa</taxon>
        <taxon>Chordata</taxon>
        <taxon>Craniata</taxon>
        <taxon>Vertebrata</taxon>
        <taxon>Euteleostomi</taxon>
        <taxon>Amphibia</taxon>
        <taxon>Batrachia</taxon>
        <taxon>Anura</taxon>
        <taxon>Neobatrachia</taxon>
        <taxon>Hyloidea</taxon>
        <taxon>Leptodactylidae</taxon>
        <taxon>Leiuperinae</taxon>
        <taxon>Engystomops</taxon>
    </lineage>
</organism>
<dbReference type="GO" id="GO:0017119">
    <property type="term" value="C:Golgi transport complex"/>
    <property type="evidence" value="ECO:0007669"/>
    <property type="project" value="InterPro"/>
</dbReference>
<dbReference type="AlphaFoldDB" id="A0AAV7AYC3"/>
<feature type="coiled-coil region" evidence="8">
    <location>
        <begin position="80"/>
        <end position="107"/>
    </location>
</feature>
<comment type="subcellular location">
    <subcellularLocation>
        <location evidence="1">Golgi apparatus membrane</location>
        <topology evidence="1">Peripheral membrane protein</topology>
    </subcellularLocation>
</comment>
<evidence type="ECO:0000256" key="6">
    <source>
        <dbReference type="ARBA" id="ARBA00023034"/>
    </source>
</evidence>
<dbReference type="GO" id="GO:0006891">
    <property type="term" value="P:intra-Golgi vesicle-mediated transport"/>
    <property type="evidence" value="ECO:0007669"/>
    <property type="project" value="InterPro"/>
</dbReference>
<accession>A0AAV7AYC3</accession>
<protein>
    <recommendedName>
        <fullName evidence="3">Conserved oligomeric Golgi complex subunit 1</fullName>
    </recommendedName>
</protein>
<reference evidence="9" key="1">
    <citation type="thesis" date="2020" institute="ProQuest LLC" country="789 East Eisenhower Parkway, Ann Arbor, MI, USA">
        <title>Comparative Genomics and Chromosome Evolution.</title>
        <authorList>
            <person name="Mudd A.B."/>
        </authorList>
    </citation>
    <scope>NUCLEOTIDE SEQUENCE</scope>
    <source>
        <strain evidence="9">237g6f4</strain>
        <tissue evidence="9">Blood</tissue>
    </source>
</reference>
<evidence type="ECO:0000313" key="10">
    <source>
        <dbReference type="Proteomes" id="UP000824782"/>
    </source>
</evidence>
<gene>
    <name evidence="9" type="ORF">GDO81_012581</name>
</gene>
<proteinExistence type="inferred from homology"/>
<name>A0AAV7AYC3_ENGPU</name>
<evidence type="ECO:0000256" key="2">
    <source>
        <dbReference type="ARBA" id="ARBA00006653"/>
    </source>
</evidence>